<dbReference type="InterPro" id="IPR039417">
    <property type="entry name" value="Peptidase_C1A_papain-like"/>
</dbReference>
<dbReference type="SMART" id="SM00645">
    <property type="entry name" value="Pept_C1"/>
    <property type="match status" value="1"/>
</dbReference>
<dbReference type="PRINTS" id="PR00705">
    <property type="entry name" value="PAPAIN"/>
</dbReference>
<name>A0A9P0AQ45_BRAAE</name>
<dbReference type="CDD" id="cd02248">
    <property type="entry name" value="Peptidase_C1A"/>
    <property type="match status" value="1"/>
</dbReference>
<keyword evidence="11" id="KW-1185">Reference proteome</keyword>
<dbReference type="InterPro" id="IPR038765">
    <property type="entry name" value="Papain-like_cys_pep_sf"/>
</dbReference>
<dbReference type="PROSITE" id="PS00139">
    <property type="entry name" value="THIOL_PROTEASE_CYS"/>
    <property type="match status" value="1"/>
</dbReference>
<dbReference type="SUPFAM" id="SSF54001">
    <property type="entry name" value="Cysteine proteinases"/>
    <property type="match status" value="1"/>
</dbReference>
<gene>
    <name evidence="10" type="ORF">MELIAE_LOCUS96</name>
</gene>
<evidence type="ECO:0000256" key="7">
    <source>
        <dbReference type="SAM" id="SignalP"/>
    </source>
</evidence>
<evidence type="ECO:0000259" key="9">
    <source>
        <dbReference type="SMART" id="SM00848"/>
    </source>
</evidence>
<keyword evidence="5" id="KW-0865">Zymogen</keyword>
<dbReference type="OrthoDB" id="10253408at2759"/>
<dbReference type="InterPro" id="IPR000668">
    <property type="entry name" value="Peptidase_C1A_C"/>
</dbReference>
<dbReference type="PANTHER" id="PTHR12411">
    <property type="entry name" value="CYSTEINE PROTEASE FAMILY C1-RELATED"/>
    <property type="match status" value="1"/>
</dbReference>
<dbReference type="InterPro" id="IPR013201">
    <property type="entry name" value="Prot_inhib_I29"/>
</dbReference>
<dbReference type="Proteomes" id="UP001154078">
    <property type="component" value="Chromosome 1"/>
</dbReference>
<protein>
    <recommendedName>
        <fullName evidence="12">Cathepsin L</fullName>
    </recommendedName>
</protein>
<keyword evidence="4" id="KW-0788">Thiol protease</keyword>
<dbReference type="InterPro" id="IPR000169">
    <property type="entry name" value="Pept_cys_AS"/>
</dbReference>
<evidence type="ECO:0000259" key="8">
    <source>
        <dbReference type="SMART" id="SM00645"/>
    </source>
</evidence>
<dbReference type="InterPro" id="IPR013128">
    <property type="entry name" value="Peptidase_C1A"/>
</dbReference>
<dbReference type="Pfam" id="PF08246">
    <property type="entry name" value="Inhibitor_I29"/>
    <property type="match status" value="1"/>
</dbReference>
<feature type="domain" description="Cathepsin propeptide inhibitor" evidence="9">
    <location>
        <begin position="21"/>
        <end position="81"/>
    </location>
</feature>
<dbReference type="InterPro" id="IPR025660">
    <property type="entry name" value="Pept_his_AS"/>
</dbReference>
<evidence type="ECO:0000256" key="5">
    <source>
        <dbReference type="ARBA" id="ARBA00023145"/>
    </source>
</evidence>
<dbReference type="AlphaFoldDB" id="A0A9P0AQ45"/>
<keyword evidence="3" id="KW-0378">Hydrolase</keyword>
<feature type="domain" description="Peptidase C1A papain C-terminal" evidence="8">
    <location>
        <begin position="106"/>
        <end position="318"/>
    </location>
</feature>
<evidence type="ECO:0000313" key="10">
    <source>
        <dbReference type="EMBL" id="CAH0545767.1"/>
    </source>
</evidence>
<dbReference type="EMBL" id="OV121132">
    <property type="protein sequence ID" value="CAH0545767.1"/>
    <property type="molecule type" value="Genomic_DNA"/>
</dbReference>
<dbReference type="SMART" id="SM00848">
    <property type="entry name" value="Inhibitor_I29"/>
    <property type="match status" value="1"/>
</dbReference>
<keyword evidence="2" id="KW-0645">Protease</keyword>
<feature type="chain" id="PRO_5040192822" description="Cathepsin L" evidence="7">
    <location>
        <begin position="17"/>
        <end position="319"/>
    </location>
</feature>
<feature type="signal peptide" evidence="7">
    <location>
        <begin position="1"/>
        <end position="16"/>
    </location>
</feature>
<evidence type="ECO:0000256" key="2">
    <source>
        <dbReference type="ARBA" id="ARBA00022670"/>
    </source>
</evidence>
<keyword evidence="6" id="KW-1015">Disulfide bond</keyword>
<evidence type="ECO:0000256" key="6">
    <source>
        <dbReference type="ARBA" id="ARBA00023157"/>
    </source>
</evidence>
<dbReference type="Pfam" id="PF00112">
    <property type="entry name" value="Peptidase_C1"/>
    <property type="match status" value="1"/>
</dbReference>
<evidence type="ECO:0000256" key="4">
    <source>
        <dbReference type="ARBA" id="ARBA00022807"/>
    </source>
</evidence>
<accession>A0A9P0AQ45</accession>
<dbReference type="FunFam" id="3.90.70.10:FF:000006">
    <property type="entry name" value="Cathepsin S"/>
    <property type="match status" value="1"/>
</dbReference>
<dbReference type="GO" id="GO:0008234">
    <property type="term" value="F:cysteine-type peptidase activity"/>
    <property type="evidence" value="ECO:0007669"/>
    <property type="project" value="UniProtKB-KW"/>
</dbReference>
<dbReference type="InterPro" id="IPR025661">
    <property type="entry name" value="Pept_asp_AS"/>
</dbReference>
<sequence>MKILLLLFCLVGTLLANQELWQKFKKNHKKSYKSLVEERLRYEIFTSNLKIIEKHNTKYAQGLTTFKKGVNKFADWSADEFLAFLKLSGPSNKDKSGEFFKSNDTLPTEVDWRNRGAVTEVKDQATCGSCWAFSATGSLEGQLQIQKGNLTSLSEQNLIDCSKKYHNSGCNGGLMENAFKYIKDHGIMSEESYPYFGFDGVCMFDDFRIAATISGYVAIQEGNENDLKAAVGTIGPISACLYATEDFQLYELGIFNDEHCPSYTLNHGVLVVGYGSENGLDFWIVKNSWGSSWGEHGYIRMVRGKNLCGIATEASYPTL</sequence>
<dbReference type="Gene3D" id="3.90.70.10">
    <property type="entry name" value="Cysteine proteinases"/>
    <property type="match status" value="1"/>
</dbReference>
<evidence type="ECO:0000313" key="11">
    <source>
        <dbReference type="Proteomes" id="UP001154078"/>
    </source>
</evidence>
<comment type="similarity">
    <text evidence="1">Belongs to the peptidase C1 family.</text>
</comment>
<dbReference type="GO" id="GO:0006508">
    <property type="term" value="P:proteolysis"/>
    <property type="evidence" value="ECO:0007669"/>
    <property type="project" value="UniProtKB-KW"/>
</dbReference>
<dbReference type="PROSITE" id="PS00640">
    <property type="entry name" value="THIOL_PROTEASE_ASN"/>
    <property type="match status" value="1"/>
</dbReference>
<dbReference type="PROSITE" id="PS00639">
    <property type="entry name" value="THIOL_PROTEASE_HIS"/>
    <property type="match status" value="1"/>
</dbReference>
<keyword evidence="7" id="KW-0732">Signal</keyword>
<evidence type="ECO:0000256" key="1">
    <source>
        <dbReference type="ARBA" id="ARBA00008455"/>
    </source>
</evidence>
<evidence type="ECO:0000256" key="3">
    <source>
        <dbReference type="ARBA" id="ARBA00022801"/>
    </source>
</evidence>
<organism evidence="10 11">
    <name type="scientific">Brassicogethes aeneus</name>
    <name type="common">Rape pollen beetle</name>
    <name type="synonym">Meligethes aeneus</name>
    <dbReference type="NCBI Taxonomy" id="1431903"/>
    <lineage>
        <taxon>Eukaryota</taxon>
        <taxon>Metazoa</taxon>
        <taxon>Ecdysozoa</taxon>
        <taxon>Arthropoda</taxon>
        <taxon>Hexapoda</taxon>
        <taxon>Insecta</taxon>
        <taxon>Pterygota</taxon>
        <taxon>Neoptera</taxon>
        <taxon>Endopterygota</taxon>
        <taxon>Coleoptera</taxon>
        <taxon>Polyphaga</taxon>
        <taxon>Cucujiformia</taxon>
        <taxon>Nitidulidae</taxon>
        <taxon>Meligethinae</taxon>
        <taxon>Brassicogethes</taxon>
    </lineage>
</organism>
<reference evidence="10" key="1">
    <citation type="submission" date="2021-12" db="EMBL/GenBank/DDBJ databases">
        <authorList>
            <person name="King R."/>
        </authorList>
    </citation>
    <scope>NUCLEOTIDE SEQUENCE</scope>
</reference>
<proteinExistence type="inferred from homology"/>
<evidence type="ECO:0008006" key="12">
    <source>
        <dbReference type="Google" id="ProtNLM"/>
    </source>
</evidence>